<gene>
    <name evidence="2" type="ORF">H9965_02890</name>
</gene>
<feature type="domain" description="Schlafen AlbA-2" evidence="1">
    <location>
        <begin position="14"/>
        <end position="135"/>
    </location>
</feature>
<organism evidence="2 3">
    <name type="scientific">Candidatus Streptococcus faecavium</name>
    <dbReference type="NCBI Taxonomy" id="2838763"/>
    <lineage>
        <taxon>Bacteria</taxon>
        <taxon>Bacillati</taxon>
        <taxon>Bacillota</taxon>
        <taxon>Bacilli</taxon>
        <taxon>Lactobacillales</taxon>
        <taxon>Streptococcaceae</taxon>
        <taxon>Streptococcus</taxon>
    </lineage>
</organism>
<sequence>MDELKLQELMELDESELLEFKSNKIEPEKIGRYISALANSSTILNNQFSYLVWGISDEKEIIGTNFFPYSEKINGGEPLISWLERNLDPRISIKFQEFKVENLRVVALIIHMTVGRPVAFKGVRYIRSGSSLKNLSEFPEKERLLWKSFEARTFEKEFALTNCSIDDLISLLDFETYRRMLKYPPEASYDELLQYMIDDNIIEQSGSGFNITNMGAYTFAKNLANFKKLQSHAIRVIRYDGNNKLFAKEDITAGKGVAVGFEGLLNFIRMRLPLTTEIYDKKGQRIERTDYPDIVIREIVANQIVHQDFSISGTNPMIEIYDNRIEFTNPGIPINEPDRLLDLPPISRNEDLANLFRKMHLVESRGSGIDKIIITLENENLPAPEISAKGDNTSVTIFKRKHISEMNDKERINAIFYHASIMYVENDYMTNKTVRDRFGLTSKQSPLATKIISAAVKSGKVKPYDENAGNKFMQYIPYYAKGYNE</sequence>
<accession>A0A9D2FV49</accession>
<dbReference type="Pfam" id="PF04326">
    <property type="entry name" value="SLFN_AlbA_2"/>
    <property type="match status" value="1"/>
</dbReference>
<reference evidence="2" key="1">
    <citation type="journal article" date="2021" name="PeerJ">
        <title>Extensive microbial diversity within the chicken gut microbiome revealed by metagenomics and culture.</title>
        <authorList>
            <person name="Gilroy R."/>
            <person name="Ravi A."/>
            <person name="Getino M."/>
            <person name="Pursley I."/>
            <person name="Horton D.L."/>
            <person name="Alikhan N.F."/>
            <person name="Baker D."/>
            <person name="Gharbi K."/>
            <person name="Hall N."/>
            <person name="Watson M."/>
            <person name="Adriaenssens E.M."/>
            <person name="Foster-Nyarko E."/>
            <person name="Jarju S."/>
            <person name="Secka A."/>
            <person name="Antonio M."/>
            <person name="Oren A."/>
            <person name="Chaudhuri R.R."/>
            <person name="La Ragione R."/>
            <person name="Hildebrand F."/>
            <person name="Pallen M.J."/>
        </authorList>
    </citation>
    <scope>NUCLEOTIDE SEQUENCE</scope>
    <source>
        <strain evidence="2">ChiBcolR9-63</strain>
    </source>
</reference>
<dbReference type="Pfam" id="PF13749">
    <property type="entry name" value="HATPase_c_4"/>
    <property type="match status" value="1"/>
</dbReference>
<dbReference type="Gene3D" id="3.30.565.60">
    <property type="match status" value="1"/>
</dbReference>
<dbReference type="EMBL" id="DXBD01000021">
    <property type="protein sequence ID" value="HIZ67410.1"/>
    <property type="molecule type" value="Genomic_DNA"/>
</dbReference>
<dbReference type="PANTHER" id="PTHR30595:SF6">
    <property type="entry name" value="SCHLAFEN ALBA-2 DOMAIN-CONTAINING PROTEIN"/>
    <property type="match status" value="1"/>
</dbReference>
<dbReference type="Gene3D" id="3.30.950.30">
    <property type="entry name" value="Schlafen, AAA domain"/>
    <property type="match status" value="1"/>
</dbReference>
<dbReference type="Proteomes" id="UP000824058">
    <property type="component" value="Unassembled WGS sequence"/>
</dbReference>
<name>A0A9D2FV49_9STRE</name>
<evidence type="ECO:0000313" key="2">
    <source>
        <dbReference type="EMBL" id="HIZ67410.1"/>
    </source>
</evidence>
<dbReference type="AlphaFoldDB" id="A0A9D2FV49"/>
<evidence type="ECO:0000313" key="3">
    <source>
        <dbReference type="Proteomes" id="UP000824058"/>
    </source>
</evidence>
<reference evidence="2" key="2">
    <citation type="submission" date="2021-04" db="EMBL/GenBank/DDBJ databases">
        <authorList>
            <person name="Gilroy R."/>
        </authorList>
    </citation>
    <scope>NUCLEOTIDE SEQUENCE</scope>
    <source>
        <strain evidence="2">ChiBcolR9-63</strain>
    </source>
</reference>
<protein>
    <submittedName>
        <fullName evidence="2">DNA binding domain-containing protein</fullName>
    </submittedName>
</protein>
<dbReference type="InterPro" id="IPR038461">
    <property type="entry name" value="Schlafen_AlbA_2_dom_sf"/>
</dbReference>
<comment type="caution">
    <text evidence="2">The sequence shown here is derived from an EMBL/GenBank/DDBJ whole genome shotgun (WGS) entry which is preliminary data.</text>
</comment>
<proteinExistence type="predicted"/>
<dbReference type="PANTHER" id="PTHR30595">
    <property type="entry name" value="GLPR-RELATED TRANSCRIPTIONAL REPRESSOR"/>
    <property type="match status" value="1"/>
</dbReference>
<evidence type="ECO:0000259" key="1">
    <source>
        <dbReference type="Pfam" id="PF04326"/>
    </source>
</evidence>
<dbReference type="InterPro" id="IPR007421">
    <property type="entry name" value="Schlafen_AlbA_2_dom"/>
</dbReference>
<dbReference type="InterPro" id="IPR038475">
    <property type="entry name" value="RecG_C_sf"/>
</dbReference>